<reference evidence="3 4" key="1">
    <citation type="submission" date="2017-08" db="EMBL/GenBank/DDBJ databases">
        <title>Infants hospitalized years apart are colonized by the same room-sourced microbial strains.</title>
        <authorList>
            <person name="Brooks B."/>
            <person name="Olm M.R."/>
            <person name="Firek B.A."/>
            <person name="Baker R."/>
            <person name="Thomas B.C."/>
            <person name="Morowitz M.J."/>
            <person name="Banfield J.F."/>
        </authorList>
    </citation>
    <scope>NUCLEOTIDE SEQUENCE [LARGE SCALE GENOMIC DNA]</scope>
    <source>
        <strain evidence="3">S2_005_001_R2_27</strain>
    </source>
</reference>
<feature type="region of interest" description="Disordered" evidence="1">
    <location>
        <begin position="51"/>
        <end position="110"/>
    </location>
</feature>
<evidence type="ECO:0000313" key="3">
    <source>
        <dbReference type="EMBL" id="PZQ83214.1"/>
    </source>
</evidence>
<feature type="signal peptide" evidence="2">
    <location>
        <begin position="1"/>
        <end position="21"/>
    </location>
</feature>
<dbReference type="EMBL" id="QFQD01000022">
    <property type="protein sequence ID" value="PZQ83214.1"/>
    <property type="molecule type" value="Genomic_DNA"/>
</dbReference>
<comment type="caution">
    <text evidence="3">The sequence shown here is derived from an EMBL/GenBank/DDBJ whole genome shotgun (WGS) entry which is preliminary data.</text>
</comment>
<sequence>MRYAALLVIGLCAAGALPASAQQSITVHPKQQPQVGGEGGLEIKIPPINNPNYLDYGPLPDNPGADKSQDYMNQAGGNDPDMSGPGSDNDADILPDSDGAYNGPIPGTPF</sequence>
<keyword evidence="2" id="KW-0732">Signal</keyword>
<proteinExistence type="predicted"/>
<dbReference type="AlphaFoldDB" id="A0A2W5R351"/>
<gene>
    <name evidence="3" type="ORF">DI549_08860</name>
</gene>
<dbReference type="Proteomes" id="UP000248887">
    <property type="component" value="Unassembled WGS sequence"/>
</dbReference>
<protein>
    <submittedName>
        <fullName evidence="3">Uncharacterized protein</fullName>
    </submittedName>
</protein>
<evidence type="ECO:0000256" key="2">
    <source>
        <dbReference type="SAM" id="SignalP"/>
    </source>
</evidence>
<evidence type="ECO:0000313" key="4">
    <source>
        <dbReference type="Proteomes" id="UP000248887"/>
    </source>
</evidence>
<organism evidence="3 4">
    <name type="scientific">Ancylobacter novellus</name>
    <name type="common">Thiobacillus novellus</name>
    <dbReference type="NCBI Taxonomy" id="921"/>
    <lineage>
        <taxon>Bacteria</taxon>
        <taxon>Pseudomonadati</taxon>
        <taxon>Pseudomonadota</taxon>
        <taxon>Alphaproteobacteria</taxon>
        <taxon>Hyphomicrobiales</taxon>
        <taxon>Xanthobacteraceae</taxon>
        <taxon>Ancylobacter</taxon>
    </lineage>
</organism>
<accession>A0A2W5R351</accession>
<evidence type="ECO:0000256" key="1">
    <source>
        <dbReference type="SAM" id="MobiDB-lite"/>
    </source>
</evidence>
<feature type="chain" id="PRO_5015937378" evidence="2">
    <location>
        <begin position="22"/>
        <end position="110"/>
    </location>
</feature>
<name>A0A2W5R351_ANCNO</name>